<dbReference type="Pfam" id="PF12388">
    <property type="entry name" value="Peptidase_M57"/>
    <property type="match status" value="1"/>
</dbReference>
<sequence length="392" mass="43920">MKPLAYYFTSLLMILLLACQKKDNTPSPRNVSDNIISKLQAAGFHTSEGLQKYKDGYLVEYDIFLTEKQIDELAANPVNSKVKVEHYRSTNTVPGPLRTIYVYIDPAFDAYMQDALDKALERYNALNISIRMIRTPDTRAEINILAFHEVSNVLGYSAGFPSGGNPASPIKLNTYYYNGTSQRADAITTIAHEIGHAIGFRHTDYMNRAFSCGTGGNEGTAGVGAEYIPGTPSAPSANSWMLACSNNTDRPFTAEDKVALTTVYPGPPAWVRLKNRWTNAYLYDDNGIVRYSSTAPDDRYKWNLEKINGYTRIRNVSSGKYINIEHGYSYVECILLPISYGSAYWAFEYTDGYIRLRNQWKGGYLNLESQNGTAQNTDVPAYFVSSQWIVAQ</sequence>
<dbReference type="InterPro" id="IPR035992">
    <property type="entry name" value="Ricin_B-like_lectins"/>
</dbReference>
<dbReference type="RefSeq" id="WP_168870698.1">
    <property type="nucleotide sequence ID" value="NZ_JABAIA010000001.1"/>
</dbReference>
<organism evidence="1 2">
    <name type="scientific">Chitinophaga varians</name>
    <dbReference type="NCBI Taxonomy" id="2202339"/>
    <lineage>
        <taxon>Bacteria</taxon>
        <taxon>Pseudomonadati</taxon>
        <taxon>Bacteroidota</taxon>
        <taxon>Chitinophagia</taxon>
        <taxon>Chitinophagales</taxon>
        <taxon>Chitinophagaceae</taxon>
        <taxon>Chitinophaga</taxon>
    </lineage>
</organism>
<gene>
    <name evidence="1" type="ORF">HGH92_10660</name>
</gene>
<dbReference type="Gene3D" id="2.80.10.50">
    <property type="match status" value="1"/>
</dbReference>
<dbReference type="InterPro" id="IPR024653">
    <property type="entry name" value="Peptidase_M10/M27/M57"/>
</dbReference>
<evidence type="ECO:0000313" key="1">
    <source>
        <dbReference type="EMBL" id="NLR64765.1"/>
    </source>
</evidence>
<dbReference type="SUPFAM" id="SSF50370">
    <property type="entry name" value="Ricin B-like lectins"/>
    <property type="match status" value="1"/>
</dbReference>
<comment type="caution">
    <text evidence="1">The sequence shown here is derived from an EMBL/GenBank/DDBJ whole genome shotgun (WGS) entry which is preliminary data.</text>
</comment>
<protein>
    <recommendedName>
        <fullName evidence="3">Dual-action HEIGH metallo-peptidase</fullName>
    </recommendedName>
</protein>
<dbReference type="CDD" id="cd23432">
    <property type="entry name" value="beta-trefoil_Ricin_EndoBetaGal-like"/>
    <property type="match status" value="1"/>
</dbReference>
<accession>A0A847RUZ9</accession>
<dbReference type="PROSITE" id="PS51257">
    <property type="entry name" value="PROKAR_LIPOPROTEIN"/>
    <property type="match status" value="1"/>
</dbReference>
<dbReference type="InterPro" id="IPR024079">
    <property type="entry name" value="MetalloPept_cat_dom_sf"/>
</dbReference>
<dbReference type="Gene3D" id="3.40.390.10">
    <property type="entry name" value="Collagenase (Catalytic Domain)"/>
    <property type="match status" value="1"/>
</dbReference>
<dbReference type="EMBL" id="JABAIA010000001">
    <property type="protein sequence ID" value="NLR64765.1"/>
    <property type="molecule type" value="Genomic_DNA"/>
</dbReference>
<proteinExistence type="predicted"/>
<dbReference type="GO" id="GO:0008237">
    <property type="term" value="F:metallopeptidase activity"/>
    <property type="evidence" value="ECO:0007669"/>
    <property type="project" value="InterPro"/>
</dbReference>
<dbReference type="SUPFAM" id="SSF55486">
    <property type="entry name" value="Metalloproteases ('zincins'), catalytic domain"/>
    <property type="match status" value="1"/>
</dbReference>
<dbReference type="Proteomes" id="UP000570474">
    <property type="component" value="Unassembled WGS sequence"/>
</dbReference>
<evidence type="ECO:0008006" key="3">
    <source>
        <dbReference type="Google" id="ProtNLM"/>
    </source>
</evidence>
<evidence type="ECO:0000313" key="2">
    <source>
        <dbReference type="Proteomes" id="UP000570474"/>
    </source>
</evidence>
<keyword evidence="2" id="KW-1185">Reference proteome</keyword>
<reference evidence="1 2" key="1">
    <citation type="submission" date="2020-04" db="EMBL/GenBank/DDBJ databases">
        <authorList>
            <person name="Yin C."/>
        </authorList>
    </citation>
    <scope>NUCLEOTIDE SEQUENCE [LARGE SCALE GENOMIC DNA]</scope>
    <source>
        <strain evidence="1 2">Ae27</strain>
    </source>
</reference>
<name>A0A847RUZ9_9BACT</name>
<dbReference type="AlphaFoldDB" id="A0A847RUZ9"/>